<reference evidence="7" key="1">
    <citation type="submission" date="2018-05" db="EMBL/GenBank/DDBJ databases">
        <authorList>
            <person name="Lanie J.A."/>
            <person name="Ng W.-L."/>
            <person name="Kazmierczak K.M."/>
            <person name="Andrzejewski T.M."/>
            <person name="Davidsen T.M."/>
            <person name="Wayne K.J."/>
            <person name="Tettelin H."/>
            <person name="Glass J.I."/>
            <person name="Rusch D."/>
            <person name="Podicherti R."/>
            <person name="Tsui H.-C.T."/>
            <person name="Winkler M.E."/>
        </authorList>
    </citation>
    <scope>NUCLEOTIDE SEQUENCE</scope>
</reference>
<comment type="similarity">
    <text evidence="1">Belongs to the universal ribosomal protein uS7 family.</text>
</comment>
<evidence type="ECO:0000256" key="1">
    <source>
        <dbReference type="ARBA" id="ARBA00007151"/>
    </source>
</evidence>
<evidence type="ECO:0000256" key="5">
    <source>
        <dbReference type="ARBA" id="ARBA00023274"/>
    </source>
</evidence>
<keyword evidence="4" id="KW-0689">Ribosomal protein</keyword>
<protein>
    <recommendedName>
        <fullName evidence="6">Small ribosomal subunit protein uS7 domain-containing protein</fullName>
    </recommendedName>
</protein>
<dbReference type="Pfam" id="PF00177">
    <property type="entry name" value="Ribosomal_S7"/>
    <property type="match status" value="1"/>
</dbReference>
<dbReference type="GO" id="GO:0015935">
    <property type="term" value="C:small ribosomal subunit"/>
    <property type="evidence" value="ECO:0007669"/>
    <property type="project" value="InterPro"/>
</dbReference>
<feature type="domain" description="Small ribosomal subunit protein uS7" evidence="6">
    <location>
        <begin position="1"/>
        <end position="154"/>
    </location>
</feature>
<evidence type="ECO:0000256" key="4">
    <source>
        <dbReference type="ARBA" id="ARBA00022980"/>
    </source>
</evidence>
<dbReference type="HAMAP" id="MF_00480_B">
    <property type="entry name" value="Ribosomal_uS7_B"/>
    <property type="match status" value="1"/>
</dbReference>
<dbReference type="InterPro" id="IPR036823">
    <property type="entry name" value="Ribosomal_uS7_dom_sf"/>
</dbReference>
<organism evidence="7">
    <name type="scientific">marine metagenome</name>
    <dbReference type="NCBI Taxonomy" id="408172"/>
    <lineage>
        <taxon>unclassified sequences</taxon>
        <taxon>metagenomes</taxon>
        <taxon>ecological metagenomes</taxon>
    </lineage>
</organism>
<dbReference type="Gene3D" id="1.10.455.10">
    <property type="entry name" value="Ribosomal protein S7 domain"/>
    <property type="match status" value="1"/>
</dbReference>
<dbReference type="GO" id="GO:0006412">
    <property type="term" value="P:translation"/>
    <property type="evidence" value="ECO:0007669"/>
    <property type="project" value="InterPro"/>
</dbReference>
<accession>A0A381X4P7</accession>
<proteinExistence type="inferred from homology"/>
<sequence>MRKKKAKARPLLPDPRFNDKLVTRFVNMMMWNGKKSVAYKIFYDAIDVVESKNTDEGEEKKAALELWKDALSNVMPHVEVRSRRVGGATFQIPTPIRSDRKISIAMKWLINFSRKRNEKSMALKLAAEILAASKEEGAAVKKKVDTHKMAEANKAFSHFRF</sequence>
<evidence type="ECO:0000313" key="7">
    <source>
        <dbReference type="EMBL" id="SVA59522.1"/>
    </source>
</evidence>
<gene>
    <name evidence="7" type="ORF">METZ01_LOCUS112376</name>
</gene>
<dbReference type="FunFam" id="1.10.455.10:FF:000001">
    <property type="entry name" value="30S ribosomal protein S7"/>
    <property type="match status" value="1"/>
</dbReference>
<dbReference type="AlphaFoldDB" id="A0A381X4P7"/>
<evidence type="ECO:0000256" key="2">
    <source>
        <dbReference type="ARBA" id="ARBA00022730"/>
    </source>
</evidence>
<dbReference type="EMBL" id="UINC01013846">
    <property type="protein sequence ID" value="SVA59522.1"/>
    <property type="molecule type" value="Genomic_DNA"/>
</dbReference>
<dbReference type="PROSITE" id="PS00052">
    <property type="entry name" value="RIBOSOMAL_S7"/>
    <property type="match status" value="1"/>
</dbReference>
<keyword evidence="5" id="KW-0687">Ribonucleoprotein</keyword>
<dbReference type="InterPro" id="IPR005717">
    <property type="entry name" value="Ribosomal_uS7_bac/org-type"/>
</dbReference>
<keyword evidence="2" id="KW-0699">rRNA-binding</keyword>
<dbReference type="CDD" id="cd14869">
    <property type="entry name" value="uS7_Bacteria"/>
    <property type="match status" value="1"/>
</dbReference>
<dbReference type="GO" id="GO:0003735">
    <property type="term" value="F:structural constituent of ribosome"/>
    <property type="evidence" value="ECO:0007669"/>
    <property type="project" value="InterPro"/>
</dbReference>
<dbReference type="PANTHER" id="PTHR11205">
    <property type="entry name" value="RIBOSOMAL PROTEIN S7"/>
    <property type="match status" value="1"/>
</dbReference>
<name>A0A381X4P7_9ZZZZ</name>
<dbReference type="InterPro" id="IPR020606">
    <property type="entry name" value="Ribosomal_uS7_CS"/>
</dbReference>
<dbReference type="SUPFAM" id="SSF47973">
    <property type="entry name" value="Ribosomal protein S7"/>
    <property type="match status" value="1"/>
</dbReference>
<dbReference type="InterPro" id="IPR023798">
    <property type="entry name" value="Ribosomal_uS7_dom"/>
</dbReference>
<dbReference type="NCBIfam" id="TIGR01029">
    <property type="entry name" value="rpsG_bact"/>
    <property type="match status" value="1"/>
</dbReference>
<evidence type="ECO:0000256" key="3">
    <source>
        <dbReference type="ARBA" id="ARBA00022884"/>
    </source>
</evidence>
<dbReference type="GO" id="GO:0019843">
    <property type="term" value="F:rRNA binding"/>
    <property type="evidence" value="ECO:0007669"/>
    <property type="project" value="UniProtKB-KW"/>
</dbReference>
<evidence type="ECO:0000259" key="6">
    <source>
        <dbReference type="Pfam" id="PF00177"/>
    </source>
</evidence>
<dbReference type="PIRSF" id="PIRSF002122">
    <property type="entry name" value="RPS7p_RPS7a_RPS5e_RPS7o"/>
    <property type="match status" value="1"/>
</dbReference>
<keyword evidence="3" id="KW-0694">RNA-binding</keyword>
<dbReference type="InterPro" id="IPR000235">
    <property type="entry name" value="Ribosomal_uS7"/>
</dbReference>